<dbReference type="GO" id="GO:0005829">
    <property type="term" value="C:cytosol"/>
    <property type="evidence" value="ECO:0007669"/>
    <property type="project" value="TreeGrafter"/>
</dbReference>
<reference evidence="10 11" key="1">
    <citation type="submission" date="2017-10" db="EMBL/GenBank/DDBJ databases">
        <title>Bacillus sp. nov., a halophilic bacterium isolated from a Yangshapao Lake.</title>
        <authorList>
            <person name="Wang H."/>
        </authorList>
    </citation>
    <scope>NUCLEOTIDE SEQUENCE [LARGE SCALE GENOMIC DNA]</scope>
    <source>
        <strain evidence="10 11">YSP-3</strain>
    </source>
</reference>
<evidence type="ECO:0000256" key="1">
    <source>
        <dbReference type="ARBA" id="ARBA00008724"/>
    </source>
</evidence>
<dbReference type="HAMAP" id="MF_00693">
    <property type="entry name" value="Transcrip_reg_TACO1"/>
    <property type="match status" value="1"/>
</dbReference>
<dbReference type="GO" id="GO:0006355">
    <property type="term" value="P:regulation of DNA-templated transcription"/>
    <property type="evidence" value="ECO:0007669"/>
    <property type="project" value="UniProtKB-UniRule"/>
</dbReference>
<protein>
    <recommendedName>
        <fullName evidence="6">Probable transcriptional regulatory protein CR205_09670</fullName>
    </recommendedName>
</protein>
<dbReference type="Gene3D" id="1.10.10.200">
    <property type="match status" value="1"/>
</dbReference>
<evidence type="ECO:0000313" key="11">
    <source>
        <dbReference type="Proteomes" id="UP000248066"/>
    </source>
</evidence>
<dbReference type="SUPFAM" id="SSF75625">
    <property type="entry name" value="YebC-like"/>
    <property type="match status" value="1"/>
</dbReference>
<dbReference type="InterPro" id="IPR048300">
    <property type="entry name" value="TACO1_YebC-like_2nd/3rd_dom"/>
</dbReference>
<dbReference type="InterPro" id="IPR002876">
    <property type="entry name" value="Transcrip_reg_TACO1-like"/>
</dbReference>
<dbReference type="GO" id="GO:0003677">
    <property type="term" value="F:DNA binding"/>
    <property type="evidence" value="ECO:0007669"/>
    <property type="project" value="UniProtKB-UniRule"/>
</dbReference>
<dbReference type="NCBIfam" id="TIGR01033">
    <property type="entry name" value="YebC/PmpR family DNA-binding transcriptional regulator"/>
    <property type="match status" value="1"/>
</dbReference>
<comment type="caution">
    <text evidence="10">The sequence shown here is derived from an EMBL/GenBank/DDBJ whole genome shotgun (WGS) entry which is preliminary data.</text>
</comment>
<gene>
    <name evidence="10" type="ORF">CR205_09670</name>
</gene>
<dbReference type="InterPro" id="IPR049083">
    <property type="entry name" value="TACO1_YebC_N"/>
</dbReference>
<comment type="similarity">
    <text evidence="1 6">Belongs to the TACO1 family.</text>
</comment>
<keyword evidence="2 6" id="KW-0963">Cytoplasm</keyword>
<sequence>MAGHSKWSNIKHRKGRQDAKKAKVFTHISKEIFAAVRESGSDPKTNSKLKAAFAKAKEANMPNENIDRTMKKASGNLDGVTYETITYEGYGPHGSAVYVEALTNNRNRTAAEVRLAFNKNGGSLGESGCVAYMFNRAGLLVFEDPVEAEDLTLAAIDAGAEDVAEYASQIEVITSPENLDSVKGALAAAGFETDDADTAMVPNVKTVLSEEQAEEVLVLIEVLEDNEDVEAVYHNLAPEND</sequence>
<evidence type="ECO:0000256" key="6">
    <source>
        <dbReference type="HAMAP-Rule" id="MF_00693"/>
    </source>
</evidence>
<evidence type="ECO:0000259" key="8">
    <source>
        <dbReference type="Pfam" id="PF01709"/>
    </source>
</evidence>
<proteinExistence type="inferred from homology"/>
<name>A0A2W0HD48_9BACI</name>
<dbReference type="Pfam" id="PF01709">
    <property type="entry name" value="Transcrip_reg"/>
    <property type="match status" value="1"/>
</dbReference>
<feature type="domain" description="TACO1/YebC-like second and third" evidence="8">
    <location>
        <begin position="82"/>
        <end position="236"/>
    </location>
</feature>
<keyword evidence="4 6" id="KW-0238">DNA-binding</keyword>
<evidence type="ECO:0000313" key="10">
    <source>
        <dbReference type="EMBL" id="PYZ98816.1"/>
    </source>
</evidence>
<evidence type="ECO:0000256" key="4">
    <source>
        <dbReference type="ARBA" id="ARBA00023125"/>
    </source>
</evidence>
<evidence type="ECO:0000256" key="5">
    <source>
        <dbReference type="ARBA" id="ARBA00023163"/>
    </source>
</evidence>
<keyword evidence="11" id="KW-1185">Reference proteome</keyword>
<keyword evidence="5 6" id="KW-0804">Transcription</keyword>
<dbReference type="NCBIfam" id="NF009044">
    <property type="entry name" value="PRK12378.1"/>
    <property type="match status" value="1"/>
</dbReference>
<accession>A0A2W0HD48</accession>
<dbReference type="AlphaFoldDB" id="A0A2W0HD48"/>
<feature type="region of interest" description="Disordered" evidence="7">
    <location>
        <begin position="1"/>
        <end position="21"/>
    </location>
</feature>
<dbReference type="EMBL" id="PDOF01000001">
    <property type="protein sequence ID" value="PYZ98816.1"/>
    <property type="molecule type" value="Genomic_DNA"/>
</dbReference>
<evidence type="ECO:0000259" key="9">
    <source>
        <dbReference type="Pfam" id="PF20772"/>
    </source>
</evidence>
<keyword evidence="3 6" id="KW-0805">Transcription regulation</keyword>
<dbReference type="PANTHER" id="PTHR12532">
    <property type="entry name" value="TRANSLATIONAL ACTIVATOR OF CYTOCHROME C OXIDASE 1"/>
    <property type="match status" value="1"/>
</dbReference>
<dbReference type="NCBIfam" id="NF001030">
    <property type="entry name" value="PRK00110.1"/>
    <property type="match status" value="1"/>
</dbReference>
<organism evidence="10 11">
    <name type="scientific">Alteribacter lacisalsi</name>
    <dbReference type="NCBI Taxonomy" id="2045244"/>
    <lineage>
        <taxon>Bacteria</taxon>
        <taxon>Bacillati</taxon>
        <taxon>Bacillota</taxon>
        <taxon>Bacilli</taxon>
        <taxon>Bacillales</taxon>
        <taxon>Bacillaceae</taxon>
        <taxon>Alteribacter</taxon>
    </lineage>
</organism>
<evidence type="ECO:0000256" key="2">
    <source>
        <dbReference type="ARBA" id="ARBA00022490"/>
    </source>
</evidence>
<dbReference type="OrthoDB" id="9781053at2"/>
<dbReference type="FunFam" id="1.10.10.200:FF:000002">
    <property type="entry name" value="Probable transcriptional regulatory protein CLM62_37755"/>
    <property type="match status" value="1"/>
</dbReference>
<dbReference type="PANTHER" id="PTHR12532:SF6">
    <property type="entry name" value="TRANSCRIPTIONAL REGULATORY PROTEIN YEBC-RELATED"/>
    <property type="match status" value="1"/>
</dbReference>
<dbReference type="InterPro" id="IPR026564">
    <property type="entry name" value="Transcrip_reg_TACO1-like_dom3"/>
</dbReference>
<comment type="subcellular location">
    <subcellularLocation>
        <location evidence="6">Cytoplasm</location>
    </subcellularLocation>
</comment>
<dbReference type="InterPro" id="IPR029072">
    <property type="entry name" value="YebC-like"/>
</dbReference>
<dbReference type="Proteomes" id="UP000248066">
    <property type="component" value="Unassembled WGS sequence"/>
</dbReference>
<dbReference type="Gene3D" id="3.30.70.980">
    <property type="match status" value="2"/>
</dbReference>
<evidence type="ECO:0000256" key="7">
    <source>
        <dbReference type="SAM" id="MobiDB-lite"/>
    </source>
</evidence>
<evidence type="ECO:0000256" key="3">
    <source>
        <dbReference type="ARBA" id="ARBA00023015"/>
    </source>
</evidence>
<dbReference type="RefSeq" id="WP_110519013.1">
    <property type="nucleotide sequence ID" value="NZ_PDOF01000001.1"/>
</dbReference>
<dbReference type="InterPro" id="IPR017856">
    <property type="entry name" value="Integrase-like_N"/>
</dbReference>
<dbReference type="Pfam" id="PF20772">
    <property type="entry name" value="TACO1_YebC_N"/>
    <property type="match status" value="1"/>
</dbReference>
<feature type="domain" description="TACO1/YebC-like N-terminal" evidence="9">
    <location>
        <begin position="5"/>
        <end position="76"/>
    </location>
</feature>